<organism evidence="2 3">
    <name type="scientific">Batrachochytrium dendrobatidis (strain JAM81 / FGSC 10211)</name>
    <name type="common">Frog chytrid fungus</name>
    <dbReference type="NCBI Taxonomy" id="684364"/>
    <lineage>
        <taxon>Eukaryota</taxon>
        <taxon>Fungi</taxon>
        <taxon>Fungi incertae sedis</taxon>
        <taxon>Chytridiomycota</taxon>
        <taxon>Chytridiomycota incertae sedis</taxon>
        <taxon>Chytridiomycetes</taxon>
        <taxon>Rhizophydiales</taxon>
        <taxon>Rhizophydiales incertae sedis</taxon>
        <taxon>Batrachochytrium</taxon>
    </lineage>
</organism>
<dbReference type="PANTHER" id="PTHR21520:SF2">
    <property type="entry name" value="GLUTAMATE-RICH PROTEIN 2"/>
    <property type="match status" value="1"/>
</dbReference>
<proteinExistence type="predicted"/>
<dbReference type="PANTHER" id="PTHR21520">
    <property type="entry name" value="GLUTAMATE-RICH PROTEIN 2"/>
    <property type="match status" value="1"/>
</dbReference>
<protein>
    <submittedName>
        <fullName evidence="2">Uncharacterized protein</fullName>
    </submittedName>
</protein>
<evidence type="ECO:0000313" key="2">
    <source>
        <dbReference type="EMBL" id="EGF82878.1"/>
    </source>
</evidence>
<dbReference type="EMBL" id="GL882880">
    <property type="protein sequence ID" value="EGF82878.1"/>
    <property type="molecule type" value="Genomic_DNA"/>
</dbReference>
<accession>F4NWT8</accession>
<dbReference type="RefSeq" id="XP_006676711.1">
    <property type="nucleotide sequence ID" value="XM_006676648.1"/>
</dbReference>
<name>F4NWT8_BATDJ</name>
<feature type="compositionally biased region" description="Acidic residues" evidence="1">
    <location>
        <begin position="117"/>
        <end position="152"/>
    </location>
</feature>
<dbReference type="InParanoid" id="F4NWT8"/>
<dbReference type="GeneID" id="18238126"/>
<dbReference type="InterPro" id="IPR026703">
    <property type="entry name" value="ERICH2"/>
</dbReference>
<sequence length="152" mass="17083">MNATIEQLSIPTSLLLDTVSYPERNSSMDCVNIQKLDQDSSLDGEDIELSLMQTFLINIARKTYQEALVLAKEILKLYPQNTLIANYVPVLEERIEQLKQTSQDSKSQVVDHKTDTESSDDDSDEESEDSSSEDSEAQSDSSDSENEIENKN</sequence>
<reference evidence="2 3" key="1">
    <citation type="submission" date="2009-12" db="EMBL/GenBank/DDBJ databases">
        <title>The draft genome of Batrachochytrium dendrobatidis.</title>
        <authorList>
            <consortium name="US DOE Joint Genome Institute (JGI-PGF)"/>
            <person name="Kuo A."/>
            <person name="Salamov A."/>
            <person name="Schmutz J."/>
            <person name="Lucas S."/>
            <person name="Pitluck S."/>
            <person name="Rosenblum E."/>
            <person name="Stajich J."/>
            <person name="Eisen M."/>
            <person name="Grigoriev I.V."/>
        </authorList>
    </citation>
    <scope>NUCLEOTIDE SEQUENCE [LARGE SCALE GENOMIC DNA]</scope>
    <source>
        <strain evidence="3">JAM81 / FGSC 10211</strain>
    </source>
</reference>
<evidence type="ECO:0000256" key="1">
    <source>
        <dbReference type="SAM" id="MobiDB-lite"/>
    </source>
</evidence>
<keyword evidence="3" id="KW-1185">Reference proteome</keyword>
<gene>
    <name evidence="2" type="ORF">BATDEDRAFT_23131</name>
</gene>
<dbReference type="AlphaFoldDB" id="F4NWT8"/>
<feature type="compositionally biased region" description="Polar residues" evidence="1">
    <location>
        <begin position="99"/>
        <end position="108"/>
    </location>
</feature>
<evidence type="ECO:0000313" key="3">
    <source>
        <dbReference type="Proteomes" id="UP000007241"/>
    </source>
</evidence>
<dbReference type="Proteomes" id="UP000007241">
    <property type="component" value="Unassembled WGS sequence"/>
</dbReference>
<dbReference type="STRING" id="684364.F4NWT8"/>
<feature type="region of interest" description="Disordered" evidence="1">
    <location>
        <begin position="99"/>
        <end position="152"/>
    </location>
</feature>
<dbReference type="HOGENOM" id="CLU_1722010_0_0_1"/>
<dbReference type="OrthoDB" id="2157055at2759"/>